<accession>A0ABN9BBA6</accession>
<dbReference type="Proteomes" id="UP001162483">
    <property type="component" value="Unassembled WGS sequence"/>
</dbReference>
<dbReference type="EMBL" id="CATNWA010003216">
    <property type="protein sequence ID" value="CAI9544815.1"/>
    <property type="molecule type" value="Genomic_DNA"/>
</dbReference>
<evidence type="ECO:0000313" key="2">
    <source>
        <dbReference type="EMBL" id="CAI9544815.1"/>
    </source>
</evidence>
<protein>
    <submittedName>
        <fullName evidence="2">Uncharacterized protein</fullName>
    </submittedName>
</protein>
<comment type="caution">
    <text evidence="2">The sequence shown here is derived from an EMBL/GenBank/DDBJ whole genome shotgun (WGS) entry which is preliminary data.</text>
</comment>
<name>A0ABN9BBA6_9NEOB</name>
<gene>
    <name evidence="2" type="ORF">SPARVUS_LOCUS2552563</name>
</gene>
<evidence type="ECO:0000313" key="3">
    <source>
        <dbReference type="Proteomes" id="UP001162483"/>
    </source>
</evidence>
<keyword evidence="3" id="KW-1185">Reference proteome</keyword>
<sequence>MHPPKGKKNSLAIHTKLSMSRVTPRTVLSGDESGTMEEGEDQRSQDQTAYFHNAEE</sequence>
<feature type="region of interest" description="Disordered" evidence="1">
    <location>
        <begin position="1"/>
        <end position="56"/>
    </location>
</feature>
<reference evidence="2" key="1">
    <citation type="submission" date="2023-05" db="EMBL/GenBank/DDBJ databases">
        <authorList>
            <person name="Stuckert A."/>
        </authorList>
    </citation>
    <scope>NUCLEOTIDE SEQUENCE</scope>
</reference>
<proteinExistence type="predicted"/>
<organism evidence="2 3">
    <name type="scientific">Staurois parvus</name>
    <dbReference type="NCBI Taxonomy" id="386267"/>
    <lineage>
        <taxon>Eukaryota</taxon>
        <taxon>Metazoa</taxon>
        <taxon>Chordata</taxon>
        <taxon>Craniata</taxon>
        <taxon>Vertebrata</taxon>
        <taxon>Euteleostomi</taxon>
        <taxon>Amphibia</taxon>
        <taxon>Batrachia</taxon>
        <taxon>Anura</taxon>
        <taxon>Neobatrachia</taxon>
        <taxon>Ranoidea</taxon>
        <taxon>Ranidae</taxon>
        <taxon>Staurois</taxon>
    </lineage>
</organism>
<evidence type="ECO:0000256" key="1">
    <source>
        <dbReference type="SAM" id="MobiDB-lite"/>
    </source>
</evidence>